<dbReference type="Pfam" id="PF07704">
    <property type="entry name" value="PSK_trans_fac"/>
    <property type="match status" value="1"/>
</dbReference>
<name>A0A542XFS5_9MICO</name>
<sequence length="82" mass="9165">MSLNIKNERVHDLVREVARRTGRSQTSAVELALERLLAELGREDDAGSQELDGLLADMRDRVSRTGGRLTTDELYDEAGLPR</sequence>
<evidence type="ECO:0000313" key="3">
    <source>
        <dbReference type="Proteomes" id="UP000318336"/>
    </source>
</evidence>
<keyword evidence="3" id="KW-1185">Reference proteome</keyword>
<accession>A0A542XFS5</accession>
<reference evidence="2 3" key="1">
    <citation type="submission" date="2019-06" db="EMBL/GenBank/DDBJ databases">
        <title>Sequencing the genomes of 1000 actinobacteria strains.</title>
        <authorList>
            <person name="Klenk H.-P."/>
        </authorList>
    </citation>
    <scope>NUCLEOTIDE SEQUENCE [LARGE SCALE GENOMIC DNA]</scope>
    <source>
        <strain evidence="2 3">DSM 24617</strain>
    </source>
</reference>
<evidence type="ECO:0000256" key="1">
    <source>
        <dbReference type="ARBA" id="ARBA00022649"/>
    </source>
</evidence>
<keyword evidence="1" id="KW-1277">Toxin-antitoxin system</keyword>
<organism evidence="2 3">
    <name type="scientific">Barrientosiimonas humi</name>
    <dbReference type="NCBI Taxonomy" id="999931"/>
    <lineage>
        <taxon>Bacteria</taxon>
        <taxon>Bacillati</taxon>
        <taxon>Actinomycetota</taxon>
        <taxon>Actinomycetes</taxon>
        <taxon>Micrococcales</taxon>
        <taxon>Dermacoccaceae</taxon>
        <taxon>Barrientosiimonas</taxon>
    </lineage>
</organism>
<proteinExistence type="predicted"/>
<comment type="caution">
    <text evidence="2">The sequence shown here is derived from an EMBL/GenBank/DDBJ whole genome shotgun (WGS) entry which is preliminary data.</text>
</comment>
<dbReference type="OrthoDB" id="560250at2"/>
<dbReference type="RefSeq" id="WP_142007043.1">
    <property type="nucleotide sequence ID" value="NZ_CAJTBP010000001.1"/>
</dbReference>
<gene>
    <name evidence="2" type="ORF">FB554_2853</name>
</gene>
<dbReference type="Proteomes" id="UP000318336">
    <property type="component" value="Unassembled WGS sequence"/>
</dbReference>
<dbReference type="EMBL" id="VFOK01000001">
    <property type="protein sequence ID" value="TQL34676.1"/>
    <property type="molecule type" value="Genomic_DNA"/>
</dbReference>
<dbReference type="AlphaFoldDB" id="A0A542XFS5"/>
<protein>
    <submittedName>
        <fullName evidence="2">Antitoxin VapB</fullName>
    </submittedName>
</protein>
<evidence type="ECO:0000313" key="2">
    <source>
        <dbReference type="EMBL" id="TQL34676.1"/>
    </source>
</evidence>
<dbReference type="InterPro" id="IPR011660">
    <property type="entry name" value="VapB-like"/>
</dbReference>